<dbReference type="SUPFAM" id="SSF48452">
    <property type="entry name" value="TPR-like"/>
    <property type="match status" value="1"/>
</dbReference>
<gene>
    <name evidence="1" type="ORF">H8B17_04085</name>
</gene>
<sequence>MMKRLFIYSAIVVFGLGSCTKDFDELNTDPDNLTEVGARERPFMFAKAQSSSAMNRSFYQTVQNLGPDLYAQYFALTTTSFRTDRYALTPDWQRRFWTVVYVDTAPQLKSIMDNVEEDSGEGALANILWVYAFHRLTDQFGPIPYFQAAEPIDVIPYDPMDKIYDDFFVRLTKAVEALKALPAGTTVYQGYDLMYDGNLDNWIRFANSLRLRLALRISKVDPERAKTEAEAAVASGVMEDNGHNASLAKALEGNDTNGLAQVAMWNEFAMSSTIASYLKGYEDPRLGIYFQPSANGDQFNSLRNGITTTDLGVSRNQANANSNVGEYWVAYSGSTEADNLVIEGNLTQRQQVMCAAESYFLRAEGALNGWNMGADAKSLYEDGIRMSLAQWEVRDEDAIAVYLTTTNTPVAPGDYHESPAVASTPVIWAATEATQREQIGVQKWLAIFPDGMEAWTEFRRSGFPKMYDLIQSENADLPIGTFIKRMPFPLTEETSNMEELTKGRALLGGEDNAATTLWWDID</sequence>
<dbReference type="InterPro" id="IPR024302">
    <property type="entry name" value="SusD-like"/>
</dbReference>
<organism evidence="1 2">
    <name type="scientific">Sphingobacterium arenae</name>
    <dbReference type="NCBI Taxonomy" id="1280598"/>
    <lineage>
        <taxon>Bacteria</taxon>
        <taxon>Pseudomonadati</taxon>
        <taxon>Bacteroidota</taxon>
        <taxon>Sphingobacteriia</taxon>
        <taxon>Sphingobacteriales</taxon>
        <taxon>Sphingobacteriaceae</taxon>
        <taxon>Sphingobacterium</taxon>
    </lineage>
</organism>
<dbReference type="Pfam" id="PF12741">
    <property type="entry name" value="SusD-like"/>
    <property type="match status" value="1"/>
</dbReference>
<proteinExistence type="predicted"/>
<reference evidence="1 2" key="1">
    <citation type="submission" date="2020-08" db="EMBL/GenBank/DDBJ databases">
        <title>Sphingobacterium sp. DN00404 isolated from aquaculture water.</title>
        <authorList>
            <person name="Zhang M."/>
        </authorList>
    </citation>
    <scope>NUCLEOTIDE SEQUENCE [LARGE SCALE GENOMIC DNA]</scope>
    <source>
        <strain evidence="1 2">KCTC 32294</strain>
    </source>
</reference>
<evidence type="ECO:0000313" key="2">
    <source>
        <dbReference type="Proteomes" id="UP000606494"/>
    </source>
</evidence>
<comment type="caution">
    <text evidence="1">The sequence shown here is derived from an EMBL/GenBank/DDBJ whole genome shotgun (WGS) entry which is preliminary data.</text>
</comment>
<name>A0ABR7Y0D9_9SPHI</name>
<dbReference type="Gene3D" id="1.25.40.390">
    <property type="match status" value="1"/>
</dbReference>
<dbReference type="InterPro" id="IPR011990">
    <property type="entry name" value="TPR-like_helical_dom_sf"/>
</dbReference>
<dbReference type="Proteomes" id="UP000606494">
    <property type="component" value="Unassembled WGS sequence"/>
</dbReference>
<protein>
    <submittedName>
        <fullName evidence="1">SusD/RagB family nutrient-binding outer membrane lipoprotein</fullName>
    </submittedName>
</protein>
<keyword evidence="2" id="KW-1185">Reference proteome</keyword>
<dbReference type="EMBL" id="JACNYK010000001">
    <property type="protein sequence ID" value="MBD1424754.1"/>
    <property type="molecule type" value="Genomic_DNA"/>
</dbReference>
<dbReference type="PROSITE" id="PS51257">
    <property type="entry name" value="PROKAR_LIPOPROTEIN"/>
    <property type="match status" value="1"/>
</dbReference>
<evidence type="ECO:0000313" key="1">
    <source>
        <dbReference type="EMBL" id="MBD1424754.1"/>
    </source>
</evidence>
<keyword evidence="1" id="KW-0449">Lipoprotein</keyword>
<accession>A0ABR7Y0D9</accession>